<dbReference type="GO" id="GO:0016787">
    <property type="term" value="F:hydrolase activity"/>
    <property type="evidence" value="ECO:0007669"/>
    <property type="project" value="UniProtKB-KW"/>
</dbReference>
<dbReference type="SUPFAM" id="SSF53474">
    <property type="entry name" value="alpha/beta-Hydrolases"/>
    <property type="match status" value="1"/>
</dbReference>
<dbReference type="Proteomes" id="UP000292935">
    <property type="component" value="Unassembled WGS sequence"/>
</dbReference>
<dbReference type="Gene3D" id="3.40.50.1820">
    <property type="entry name" value="alpha/beta hydrolase"/>
    <property type="match status" value="1"/>
</dbReference>
<evidence type="ECO:0000259" key="1">
    <source>
        <dbReference type="Pfam" id="PF12697"/>
    </source>
</evidence>
<dbReference type="InterPro" id="IPR000073">
    <property type="entry name" value="AB_hydrolase_1"/>
</dbReference>
<dbReference type="AlphaFoldDB" id="A0A4Q2JMR8"/>
<dbReference type="Pfam" id="PF12697">
    <property type="entry name" value="Abhydrolase_6"/>
    <property type="match status" value="1"/>
</dbReference>
<accession>A0A4Q2JMR8</accession>
<dbReference type="InterPro" id="IPR029058">
    <property type="entry name" value="AB_hydrolase_fold"/>
</dbReference>
<reference evidence="2 3" key="1">
    <citation type="submission" date="2019-01" db="EMBL/GenBank/DDBJ databases">
        <authorList>
            <person name="Li J."/>
        </authorList>
    </citation>
    <scope>NUCLEOTIDE SEQUENCE [LARGE SCALE GENOMIC DNA]</scope>
    <source>
        <strain evidence="2 3">CCUG 35506</strain>
    </source>
</reference>
<gene>
    <name evidence="2" type="ORF">ESP57_11295</name>
</gene>
<dbReference type="RefSeq" id="WP_129231591.1">
    <property type="nucleotide sequence ID" value="NZ_SDPO01000002.1"/>
</dbReference>
<evidence type="ECO:0000313" key="3">
    <source>
        <dbReference type="Proteomes" id="UP000292935"/>
    </source>
</evidence>
<keyword evidence="2" id="KW-0378">Hydrolase</keyword>
<dbReference type="EMBL" id="SDPO01000002">
    <property type="protein sequence ID" value="RXZ49485.1"/>
    <property type="molecule type" value="Genomic_DNA"/>
</dbReference>
<evidence type="ECO:0000313" key="2">
    <source>
        <dbReference type="EMBL" id="RXZ49485.1"/>
    </source>
</evidence>
<keyword evidence="3" id="KW-1185">Reference proteome</keyword>
<organism evidence="2 3">
    <name type="scientific">Agromyces fucosus</name>
    <dbReference type="NCBI Taxonomy" id="41985"/>
    <lineage>
        <taxon>Bacteria</taxon>
        <taxon>Bacillati</taxon>
        <taxon>Actinomycetota</taxon>
        <taxon>Actinomycetes</taxon>
        <taxon>Micrococcales</taxon>
        <taxon>Microbacteriaceae</taxon>
        <taxon>Agromyces</taxon>
    </lineage>
</organism>
<sequence>MSAASAIATGVRAAARISPDLGAALALPLFRRVGKRAPVVATDLATHHAARRGTVRIPGIRGRGVDVATYEWGAGERTVLLAHGWQSRASMFAPLVRELRSEGFRVLAFDGPANGDSPGRHTYVVDHLDVIGELTRREGAWHAIVGHSFGSLAALMAVHGGIPATRVVGIASAADPRIFVDGFGTMLGLDASTRDALAARYAARDFTGQPDPFERYSAVRHPLPFETPLLLVHDRGDLRIPFIESERLLEANRGHARLLATEGLSHNRVLRADVTLDAVMEFMLAGDEASTGRMARAASLAAHPSGAAG</sequence>
<comment type="caution">
    <text evidence="2">The sequence shown here is derived from an EMBL/GenBank/DDBJ whole genome shotgun (WGS) entry which is preliminary data.</text>
</comment>
<protein>
    <submittedName>
        <fullName evidence="2">Alpha/beta fold hydrolase</fullName>
    </submittedName>
</protein>
<name>A0A4Q2JMR8_9MICO</name>
<feature type="domain" description="AB hydrolase-1" evidence="1">
    <location>
        <begin position="79"/>
        <end position="247"/>
    </location>
</feature>
<dbReference type="OrthoDB" id="9785847at2"/>
<proteinExistence type="predicted"/>